<reference evidence="4" key="1">
    <citation type="submission" date="2016-10" db="EMBL/GenBank/DDBJ databases">
        <authorList>
            <person name="Varghese N."/>
            <person name="Submissions S."/>
        </authorList>
    </citation>
    <scope>NUCLEOTIDE SEQUENCE [LARGE SCALE GENOMIC DNA]</scope>
    <source>
        <strain evidence="4">DSM 45419</strain>
    </source>
</reference>
<feature type="region of interest" description="Disordered" evidence="1">
    <location>
        <begin position="1"/>
        <end position="21"/>
    </location>
</feature>
<feature type="domain" description="IPT/TIG" evidence="2">
    <location>
        <begin position="24"/>
        <end position="81"/>
    </location>
</feature>
<dbReference type="InterPro" id="IPR002909">
    <property type="entry name" value="IPT_dom"/>
</dbReference>
<proteinExistence type="predicted"/>
<dbReference type="Gene3D" id="2.60.40.10">
    <property type="entry name" value="Immunoglobulins"/>
    <property type="match status" value="2"/>
</dbReference>
<evidence type="ECO:0000313" key="3">
    <source>
        <dbReference type="EMBL" id="SDN34929.1"/>
    </source>
</evidence>
<dbReference type="InterPro" id="IPR013783">
    <property type="entry name" value="Ig-like_fold"/>
</dbReference>
<protein>
    <recommendedName>
        <fullName evidence="2">IPT/TIG domain-containing protein</fullName>
    </recommendedName>
</protein>
<evidence type="ECO:0000313" key="4">
    <source>
        <dbReference type="Proteomes" id="UP000198680"/>
    </source>
</evidence>
<keyword evidence="4" id="KW-1185">Reference proteome</keyword>
<dbReference type="OrthoDB" id="5141007at2"/>
<dbReference type="Proteomes" id="UP000198680">
    <property type="component" value="Unassembled WGS sequence"/>
</dbReference>
<dbReference type="InterPro" id="IPR014756">
    <property type="entry name" value="Ig_E-set"/>
</dbReference>
<dbReference type="Pfam" id="PF01833">
    <property type="entry name" value="TIG"/>
    <property type="match status" value="1"/>
</dbReference>
<sequence>MSDAKLDVQPESDRATGLELDEEPAIARVTPRSVLPGSFVQIHGTGLGHAYNDVRAFLGDQEIRVIEVTPHKVTVRMPAEPGFDLEGLRLEVLDRGVSYRRSLRPAPEPREGYVGDEGPPLVLAGGGTAGAGLTSSGRGQRILVVFCHPSDKSPTSPGMTAAEERRRQIDSFEHLVNPAFRQMSFNRTDFDFDYTDWLALPETDDFYFWRQSDITAAQNALNALPPNDPNRPAAEAALQAAQDGQALMQETRELFHDGLKRAADAGWTLASYGGIMLCLATDFLRGQATGTWNQVTDNSGHTVNLAANTYLWVIHWDAHWGRRTHEIGHAIASGDLYSATGFIHDGVLWDMMGEHNRMPLFSGHNMVERLGWYKRESDVADPSQANVKALTWSGTTDHNQVYTVRAHDATEDTADNSFHIIRLQVFPGLVYYVEVRQEPAVLPADLDTSSDSRAVLGPAVTAAQANPAQLLFDTHVEFPGAEPAHKGGVIVTKAVDSTNNLNQNYRQITLLSPELMQVGDDVVDAARRIRISVESKVQDRPLTYSVRVQWTDDVTADPNGKVNLRLRPWDSSWQTNDIWVDSEANGWDTYEGALEAGTSNPTGNGDRPWVNHWNRVYASVANTGPVAASDVEVTFYTNSPPAIGDAGTWVPLRVHSIASLPGNDRRRVSADWYPRAGEHTCLRVAVETQLGEIDIGDNTAQENVFMFNTVGSSPHEPIYFPVSVQNPLKEWALVHLRGEGVEPGWELTLEHSWLWLPPRGTKEMRVALVTDRGRWSGEDDGNREDHEIPKEVRVRVTGAVYRDYEEGPNTEMRAEHLEAIGGIHVLAQARRRADLSLQADDDAGHGAVSVRGELRPAFGGVPVVIELTDEDGRSQVHPVETDERGRFTWHSRRAQLELEPGGYVVQAFVQAHELVADTESPPVHVELEG</sequence>
<gene>
    <name evidence="3" type="ORF">SAMN05660642_04630</name>
</gene>
<evidence type="ECO:0000256" key="1">
    <source>
        <dbReference type="SAM" id="MobiDB-lite"/>
    </source>
</evidence>
<dbReference type="GO" id="GO:0005975">
    <property type="term" value="P:carbohydrate metabolic process"/>
    <property type="evidence" value="ECO:0007669"/>
    <property type="project" value="UniProtKB-ARBA"/>
</dbReference>
<dbReference type="STRING" id="1137991.SAMN05660642_04630"/>
<dbReference type="SUPFAM" id="SSF81296">
    <property type="entry name" value="E set domains"/>
    <property type="match status" value="1"/>
</dbReference>
<dbReference type="EMBL" id="FNHE01000017">
    <property type="protein sequence ID" value="SDN34929.1"/>
    <property type="molecule type" value="Genomic_DNA"/>
</dbReference>
<evidence type="ECO:0000259" key="2">
    <source>
        <dbReference type="Pfam" id="PF01833"/>
    </source>
</evidence>
<feature type="compositionally biased region" description="Basic and acidic residues" evidence="1">
    <location>
        <begin position="1"/>
        <end position="16"/>
    </location>
</feature>
<dbReference type="AlphaFoldDB" id="A0A1H0ANG2"/>
<dbReference type="RefSeq" id="WP_091223846.1">
    <property type="nucleotide sequence ID" value="NZ_FNHE01000017.1"/>
</dbReference>
<name>A0A1H0ANG2_9ACTN</name>
<organism evidence="3 4">
    <name type="scientific">Geodermatophilus siccatus</name>
    <dbReference type="NCBI Taxonomy" id="1137991"/>
    <lineage>
        <taxon>Bacteria</taxon>
        <taxon>Bacillati</taxon>
        <taxon>Actinomycetota</taxon>
        <taxon>Actinomycetes</taxon>
        <taxon>Geodermatophilales</taxon>
        <taxon>Geodermatophilaceae</taxon>
        <taxon>Geodermatophilus</taxon>
    </lineage>
</organism>
<accession>A0A1H0ANG2</accession>